<keyword evidence="2" id="KW-0507">mRNA processing</keyword>
<protein>
    <recommendedName>
        <fullName evidence="2">Branchpoint-bridging protein</fullName>
    </recommendedName>
</protein>
<evidence type="ECO:0000313" key="4">
    <source>
        <dbReference type="EMBL" id="KAK1375900.1"/>
    </source>
</evidence>
<dbReference type="InterPro" id="IPR045071">
    <property type="entry name" value="BBP-like"/>
</dbReference>
<dbReference type="InterPro" id="IPR036612">
    <property type="entry name" value="KH_dom_type_1_sf"/>
</dbReference>
<comment type="caution">
    <text evidence="4">The sequence shown here is derived from an EMBL/GenBank/DDBJ whole genome shotgun (WGS) entry which is preliminary data.</text>
</comment>
<dbReference type="GO" id="GO:0000398">
    <property type="term" value="P:mRNA splicing, via spliceosome"/>
    <property type="evidence" value="ECO:0007669"/>
    <property type="project" value="UniProtKB-UniRule"/>
</dbReference>
<dbReference type="InterPro" id="IPR012677">
    <property type="entry name" value="Nucleotide-bd_a/b_plait_sf"/>
</dbReference>
<comment type="subcellular location">
    <subcellularLocation>
        <location evidence="2">Nucleus</location>
    </subcellularLocation>
</comment>
<dbReference type="SMART" id="SM00360">
    <property type="entry name" value="RRM"/>
    <property type="match status" value="1"/>
</dbReference>
<keyword evidence="1" id="KW-0694">RNA-binding</keyword>
<dbReference type="InterPro" id="IPR000504">
    <property type="entry name" value="RRM_dom"/>
</dbReference>
<dbReference type="Proteomes" id="UP001237642">
    <property type="component" value="Unassembled WGS sequence"/>
</dbReference>
<feature type="domain" description="RRM" evidence="3">
    <location>
        <begin position="49"/>
        <end position="120"/>
    </location>
</feature>
<comment type="similarity">
    <text evidence="2">Belongs to the BBP/SF1 family.</text>
</comment>
<dbReference type="GO" id="GO:0003729">
    <property type="term" value="F:mRNA binding"/>
    <property type="evidence" value="ECO:0007669"/>
    <property type="project" value="TreeGrafter"/>
</dbReference>
<dbReference type="GO" id="GO:0008270">
    <property type="term" value="F:zinc ion binding"/>
    <property type="evidence" value="ECO:0007669"/>
    <property type="project" value="UniProtKB-UniRule"/>
</dbReference>
<dbReference type="AlphaFoldDB" id="A0AAD8MH90"/>
<dbReference type="GO" id="GO:0048024">
    <property type="term" value="P:regulation of mRNA splicing, via spliceosome"/>
    <property type="evidence" value="ECO:0007669"/>
    <property type="project" value="TreeGrafter"/>
</dbReference>
<reference evidence="4" key="1">
    <citation type="submission" date="2023-02" db="EMBL/GenBank/DDBJ databases">
        <title>Genome of toxic invasive species Heracleum sosnowskyi carries increased number of genes despite the absence of recent whole-genome duplications.</title>
        <authorList>
            <person name="Schelkunov M."/>
            <person name="Shtratnikova V."/>
            <person name="Makarenko M."/>
            <person name="Klepikova A."/>
            <person name="Omelchenko D."/>
            <person name="Novikova G."/>
            <person name="Obukhova E."/>
            <person name="Bogdanov V."/>
            <person name="Penin A."/>
            <person name="Logacheva M."/>
        </authorList>
    </citation>
    <scope>NUCLEOTIDE SEQUENCE</scope>
    <source>
        <strain evidence="4">Hsosn_3</strain>
        <tissue evidence="4">Leaf</tissue>
    </source>
</reference>
<gene>
    <name evidence="4" type="ORF">POM88_032093</name>
</gene>
<comment type="function">
    <text evidence="2">Necessary for the splicing of pre-mRNA. Has a role in the recognition of the branch site (5'-UACUAAC-3'), the pyrimidine tract and the 3'-splice site at the 3'-end of introns.</text>
</comment>
<evidence type="ECO:0000313" key="5">
    <source>
        <dbReference type="Proteomes" id="UP001237642"/>
    </source>
</evidence>
<evidence type="ECO:0000259" key="3">
    <source>
        <dbReference type="PROSITE" id="PS50102"/>
    </source>
</evidence>
<keyword evidence="2" id="KW-0539">Nucleus</keyword>
<name>A0AAD8MH90_9APIA</name>
<keyword evidence="2" id="KW-0862">Zinc</keyword>
<keyword evidence="2" id="KW-0747">Spliceosome</keyword>
<keyword evidence="5" id="KW-1185">Reference proteome</keyword>
<dbReference type="GO" id="GO:0045131">
    <property type="term" value="F:pre-mRNA branch point binding"/>
    <property type="evidence" value="ECO:0007669"/>
    <property type="project" value="UniProtKB-UniRule"/>
</dbReference>
<dbReference type="Gene3D" id="3.30.1370.10">
    <property type="entry name" value="K Homology domain, type 1"/>
    <property type="match status" value="1"/>
</dbReference>
<dbReference type="PROSITE" id="PS50102">
    <property type="entry name" value="RRM"/>
    <property type="match status" value="1"/>
</dbReference>
<keyword evidence="2" id="KW-0863">Zinc-finger</keyword>
<dbReference type="EMBL" id="JAUIZM010000007">
    <property type="protein sequence ID" value="KAK1375900.1"/>
    <property type="molecule type" value="Genomic_DNA"/>
</dbReference>
<sequence length="257" mass="28689">MVEKLLRPVDKGLNEHKRQQLRELAVLNGTIKDEEFCRLCGEAGHRQYLPPTLEDDELIRLFQPFGDIVMAKVIKDRVSGLSNNYGFVKYSDVSQANQATASMNGHRIDRRVIVVRVAGKPPPPVVPPGPPAPPVPPYPGQNQRYNGYPPPQMQPGVPPGTAPPGIYPAAGVVKPLERWIFRCFNYTTTQANYVVLIFVSIKCIWIRGFKSFVELIICIAINPCRHSSAVTPILKSIGAILLLQSFSESYKKRTFQI</sequence>
<dbReference type="PANTHER" id="PTHR11208:SF45">
    <property type="entry name" value="SPLICING FACTOR 1"/>
    <property type="match status" value="1"/>
</dbReference>
<dbReference type="Gene3D" id="3.30.70.330">
    <property type="match status" value="1"/>
</dbReference>
<keyword evidence="2" id="KW-0508">mRNA splicing</keyword>
<dbReference type="PANTHER" id="PTHR11208">
    <property type="entry name" value="RNA-BINDING PROTEIN RELATED"/>
    <property type="match status" value="1"/>
</dbReference>
<organism evidence="4 5">
    <name type="scientific">Heracleum sosnowskyi</name>
    <dbReference type="NCBI Taxonomy" id="360622"/>
    <lineage>
        <taxon>Eukaryota</taxon>
        <taxon>Viridiplantae</taxon>
        <taxon>Streptophyta</taxon>
        <taxon>Embryophyta</taxon>
        <taxon>Tracheophyta</taxon>
        <taxon>Spermatophyta</taxon>
        <taxon>Magnoliopsida</taxon>
        <taxon>eudicotyledons</taxon>
        <taxon>Gunneridae</taxon>
        <taxon>Pentapetalae</taxon>
        <taxon>asterids</taxon>
        <taxon>campanulids</taxon>
        <taxon>Apiales</taxon>
        <taxon>Apiaceae</taxon>
        <taxon>Apioideae</taxon>
        <taxon>apioid superclade</taxon>
        <taxon>Tordylieae</taxon>
        <taxon>Tordyliinae</taxon>
        <taxon>Heracleum</taxon>
    </lineage>
</organism>
<proteinExistence type="inferred from homology"/>
<keyword evidence="2" id="KW-0479">Metal-binding</keyword>
<evidence type="ECO:0000256" key="1">
    <source>
        <dbReference type="PROSITE-ProRule" id="PRU00176"/>
    </source>
</evidence>
<accession>A0AAD8MH90</accession>
<dbReference type="Pfam" id="PF00076">
    <property type="entry name" value="RRM_1"/>
    <property type="match status" value="1"/>
</dbReference>
<dbReference type="SUPFAM" id="SSF54928">
    <property type="entry name" value="RNA-binding domain, RBD"/>
    <property type="match status" value="1"/>
</dbReference>
<reference evidence="4" key="2">
    <citation type="submission" date="2023-05" db="EMBL/GenBank/DDBJ databases">
        <authorList>
            <person name="Schelkunov M.I."/>
        </authorList>
    </citation>
    <scope>NUCLEOTIDE SEQUENCE</scope>
    <source>
        <strain evidence="4">Hsosn_3</strain>
        <tissue evidence="4">Leaf</tissue>
    </source>
</reference>
<evidence type="ECO:0000256" key="2">
    <source>
        <dbReference type="RuleBase" id="RU367126"/>
    </source>
</evidence>
<dbReference type="GO" id="GO:0005681">
    <property type="term" value="C:spliceosomal complex"/>
    <property type="evidence" value="ECO:0007669"/>
    <property type="project" value="UniProtKB-KW"/>
</dbReference>
<dbReference type="InterPro" id="IPR035979">
    <property type="entry name" value="RBD_domain_sf"/>
</dbReference>